<name>A0ABQ9INY4_9NEOP</name>
<organism evidence="3 4">
    <name type="scientific">Dryococelus australis</name>
    <dbReference type="NCBI Taxonomy" id="614101"/>
    <lineage>
        <taxon>Eukaryota</taxon>
        <taxon>Metazoa</taxon>
        <taxon>Ecdysozoa</taxon>
        <taxon>Arthropoda</taxon>
        <taxon>Hexapoda</taxon>
        <taxon>Insecta</taxon>
        <taxon>Pterygota</taxon>
        <taxon>Neoptera</taxon>
        <taxon>Polyneoptera</taxon>
        <taxon>Phasmatodea</taxon>
        <taxon>Verophasmatodea</taxon>
        <taxon>Anareolatae</taxon>
        <taxon>Phasmatidae</taxon>
        <taxon>Eurycanthinae</taxon>
        <taxon>Dryococelus</taxon>
    </lineage>
</organism>
<dbReference type="Proteomes" id="UP001159363">
    <property type="component" value="Chromosome 1"/>
</dbReference>
<feature type="region of interest" description="Disordered" evidence="1">
    <location>
        <begin position="97"/>
        <end position="186"/>
    </location>
</feature>
<evidence type="ECO:0000256" key="1">
    <source>
        <dbReference type="SAM" id="MobiDB-lite"/>
    </source>
</evidence>
<feature type="domain" description="Tc1-like transposase DDE" evidence="2">
    <location>
        <begin position="5"/>
        <end position="56"/>
    </location>
</feature>
<protein>
    <recommendedName>
        <fullName evidence="2">Tc1-like transposase DDE domain-containing protein</fullName>
    </recommendedName>
</protein>
<comment type="caution">
    <text evidence="3">The sequence shown here is derived from an EMBL/GenBank/DDBJ whole genome shotgun (WGS) entry which is preliminary data.</text>
</comment>
<feature type="compositionally biased region" description="Polar residues" evidence="1">
    <location>
        <begin position="146"/>
        <end position="164"/>
    </location>
</feature>
<feature type="compositionally biased region" description="Polar residues" evidence="1">
    <location>
        <begin position="125"/>
        <end position="137"/>
    </location>
</feature>
<evidence type="ECO:0000313" key="4">
    <source>
        <dbReference type="Proteomes" id="UP001159363"/>
    </source>
</evidence>
<accession>A0ABQ9INY4</accession>
<evidence type="ECO:0000313" key="3">
    <source>
        <dbReference type="EMBL" id="KAJ8898392.1"/>
    </source>
</evidence>
<proteinExistence type="predicted"/>
<dbReference type="Gene3D" id="3.30.420.10">
    <property type="entry name" value="Ribonuclease H-like superfamily/Ribonuclease H"/>
    <property type="match status" value="1"/>
</dbReference>
<dbReference type="InterPro" id="IPR038717">
    <property type="entry name" value="Tc1-like_DDE_dom"/>
</dbReference>
<gene>
    <name evidence="3" type="ORF">PR048_003752</name>
</gene>
<reference evidence="3 4" key="1">
    <citation type="submission" date="2023-02" db="EMBL/GenBank/DDBJ databases">
        <title>LHISI_Scaffold_Assembly.</title>
        <authorList>
            <person name="Stuart O.P."/>
            <person name="Cleave R."/>
            <person name="Magrath M.J.L."/>
            <person name="Mikheyev A.S."/>
        </authorList>
    </citation>
    <scope>NUCLEOTIDE SEQUENCE [LARGE SCALE GENOMIC DNA]</scope>
    <source>
        <strain evidence="3">Daus_M_001</strain>
        <tissue evidence="3">Leg muscle</tissue>
    </source>
</reference>
<evidence type="ECO:0000259" key="2">
    <source>
        <dbReference type="Pfam" id="PF13358"/>
    </source>
</evidence>
<dbReference type="InterPro" id="IPR036397">
    <property type="entry name" value="RNaseH_sf"/>
</dbReference>
<keyword evidence="4" id="KW-1185">Reference proteome</keyword>
<dbReference type="Pfam" id="PF13358">
    <property type="entry name" value="DDE_3"/>
    <property type="match status" value="1"/>
</dbReference>
<dbReference type="EMBL" id="JARBHB010000001">
    <property type="protein sequence ID" value="KAJ8898392.1"/>
    <property type="molecule type" value="Genomic_DNA"/>
</dbReference>
<sequence>MFQQDNARSHRAADVQDWFEEHSREFQQMEWPACSPDMNLIEYLWDVEKRAIRTRDPAPRNIRELWAVIHTVWLDISPEIFRPLVESMPRQVTALLRARGGPTREVSMEQPQSVGAGEPGDPQENAPNTRLKTTPTCENPGAIPQGNKSVSSWWEASSLTTTSPRPLLRGQTAPLRSNSCDDAPSGELPLSQNEHYHASLIRLVWIWHSPCDPAGSLGRRVAHPRVCGGVVVRLLASHQGEPGSIPDGIASRLRHVGMPLLGAFSRGSPGPPPLHPGAAPYSPRFTLIGSQDLDVKSRPNIFTRSL</sequence>